<organism evidence="1 2">
    <name type="scientific">Micavibrio aeruginosavorus</name>
    <dbReference type="NCBI Taxonomy" id="349221"/>
    <lineage>
        <taxon>Bacteria</taxon>
        <taxon>Pseudomonadati</taxon>
        <taxon>Bdellovibrionota</taxon>
        <taxon>Bdellovibrionia</taxon>
        <taxon>Bdellovibrionales</taxon>
        <taxon>Pseudobdellovibrionaceae</taxon>
        <taxon>Micavibrio</taxon>
    </lineage>
</organism>
<name>A0A2W5BTM4_9BACT</name>
<gene>
    <name evidence="1" type="ORF">DI626_06290</name>
</gene>
<proteinExistence type="predicted"/>
<accession>A0A2W5BTM4</accession>
<evidence type="ECO:0000313" key="1">
    <source>
        <dbReference type="EMBL" id="PZO86541.1"/>
    </source>
</evidence>
<comment type="caution">
    <text evidence="1">The sequence shown here is derived from an EMBL/GenBank/DDBJ whole genome shotgun (WGS) entry which is preliminary data.</text>
</comment>
<protein>
    <submittedName>
        <fullName evidence="1">Uncharacterized protein</fullName>
    </submittedName>
</protein>
<sequence>MQPRKRKLLKMIPTKMQQLVDAAAHLAEAVAVVETDLESIIKKLESASVFDAKPLAIQALLVMSARLDIHSRRIEQLEGICNGR</sequence>
<reference evidence="1 2" key="1">
    <citation type="submission" date="2017-08" db="EMBL/GenBank/DDBJ databases">
        <title>Infants hospitalized years apart are colonized by the same room-sourced microbial strains.</title>
        <authorList>
            <person name="Brooks B."/>
            <person name="Olm M.R."/>
            <person name="Firek B.A."/>
            <person name="Baker R."/>
            <person name="Thomas B.C."/>
            <person name="Morowitz M.J."/>
            <person name="Banfield J.F."/>
        </authorList>
    </citation>
    <scope>NUCLEOTIDE SEQUENCE [LARGE SCALE GENOMIC DNA]</scope>
    <source>
        <strain evidence="1">S2_018_000_R2_104</strain>
    </source>
</reference>
<evidence type="ECO:0000313" key="2">
    <source>
        <dbReference type="Proteomes" id="UP000249557"/>
    </source>
</evidence>
<dbReference type="Proteomes" id="UP000249557">
    <property type="component" value="Unassembled WGS sequence"/>
</dbReference>
<dbReference type="EMBL" id="QFNK01000110">
    <property type="protein sequence ID" value="PZO86541.1"/>
    <property type="molecule type" value="Genomic_DNA"/>
</dbReference>
<dbReference type="AlphaFoldDB" id="A0A2W5BTM4"/>